<proteinExistence type="predicted"/>
<sequence length="425" mass="45983">MNPLRRSGSGGGVSRPSEAPEAPGVTASAAGSEPPARATARGRRRRVAAVAVVLVLLGPALISYAVWMLRPTSMAFGVRSVEWVRADVPFGNAIVDVTEQAYYGAHAPRKGGPQLKRLPLVGLGGPAAGPTPAAGAPSRHAAWPRPIRPVFAQPLPGEGVWHPAGPPVASHPPVLLTTFRPEVDYPRVVAYVAWFDHARTAIAYYPGRYEPPRAAVRGPMMVPSSQRGRLLATFNAGFIATDVHNGSTDNGRVNEPLTDGNATLVGYRDGRIDIVRWRGGPNAGTDVAWSRQSLRPIVWNGHLNPELNSNPDSPQWGFSLGHATRVWRTGVGIDRRGNLLFVAADGQTVITLAKILRHIGAVRAMQFDINPEWHTLITYSHGHDVVPRLVEPQPQQSANRYLVPDDRDFFAVYRRLSGPVTVPFK</sequence>
<dbReference type="GO" id="GO:0016798">
    <property type="term" value="F:hydrolase activity, acting on glycosyl bonds"/>
    <property type="evidence" value="ECO:0007669"/>
    <property type="project" value="UniProtKB-KW"/>
</dbReference>
<keyword evidence="2" id="KW-0812">Transmembrane</keyword>
<keyword evidence="2" id="KW-1133">Transmembrane helix</keyword>
<dbReference type="EMBL" id="CP042430">
    <property type="protein sequence ID" value="QEC47286.1"/>
    <property type="molecule type" value="Genomic_DNA"/>
</dbReference>
<feature type="transmembrane region" description="Helical" evidence="2">
    <location>
        <begin position="47"/>
        <end position="69"/>
    </location>
</feature>
<evidence type="ECO:0000256" key="1">
    <source>
        <dbReference type="SAM" id="MobiDB-lite"/>
    </source>
</evidence>
<feature type="region of interest" description="Disordered" evidence="1">
    <location>
        <begin position="1"/>
        <end position="42"/>
    </location>
</feature>
<keyword evidence="4" id="KW-0378">Hydrolase</keyword>
<accession>A0A5B8U2P0</accession>
<dbReference type="InterPro" id="IPR018711">
    <property type="entry name" value="NAGPA"/>
</dbReference>
<dbReference type="Pfam" id="PF09992">
    <property type="entry name" value="NAGPA"/>
    <property type="match status" value="1"/>
</dbReference>
<gene>
    <name evidence="4" type="ORF">FSW04_06580</name>
</gene>
<keyword evidence="4" id="KW-0326">Glycosidase</keyword>
<evidence type="ECO:0000313" key="5">
    <source>
        <dbReference type="Proteomes" id="UP000321805"/>
    </source>
</evidence>
<keyword evidence="5" id="KW-1185">Reference proteome</keyword>
<evidence type="ECO:0000313" key="4">
    <source>
        <dbReference type="EMBL" id="QEC47286.1"/>
    </source>
</evidence>
<dbReference type="AlphaFoldDB" id="A0A5B8U2P0"/>
<dbReference type="KEGG" id="bsol:FSW04_06580"/>
<evidence type="ECO:0000259" key="3">
    <source>
        <dbReference type="Pfam" id="PF09992"/>
    </source>
</evidence>
<reference evidence="4 5" key="1">
    <citation type="journal article" date="2018" name="J. Microbiol.">
        <title>Baekduia soli gen. nov., sp. nov., a novel bacterium isolated from the soil of Baekdu Mountain and proposal of a novel family name, Baekduiaceae fam. nov.</title>
        <authorList>
            <person name="An D.S."/>
            <person name="Siddiqi M.Z."/>
            <person name="Kim K.H."/>
            <person name="Yu H.S."/>
            <person name="Im W.T."/>
        </authorList>
    </citation>
    <scope>NUCLEOTIDE SEQUENCE [LARGE SCALE GENOMIC DNA]</scope>
    <source>
        <strain evidence="4 5">BR7-21</strain>
    </source>
</reference>
<protein>
    <submittedName>
        <fullName evidence="4">Phosphodiester glycosidase family protein</fullName>
    </submittedName>
</protein>
<keyword evidence="2" id="KW-0472">Membrane</keyword>
<organism evidence="4 5">
    <name type="scientific">Baekduia soli</name>
    <dbReference type="NCBI Taxonomy" id="496014"/>
    <lineage>
        <taxon>Bacteria</taxon>
        <taxon>Bacillati</taxon>
        <taxon>Actinomycetota</taxon>
        <taxon>Thermoleophilia</taxon>
        <taxon>Solirubrobacterales</taxon>
        <taxon>Baekduiaceae</taxon>
        <taxon>Baekduia</taxon>
    </lineage>
</organism>
<name>A0A5B8U2P0_9ACTN</name>
<feature type="domain" description="Phosphodiester glycosidase" evidence="3">
    <location>
        <begin position="234"/>
        <end position="368"/>
    </location>
</feature>
<dbReference type="Proteomes" id="UP000321805">
    <property type="component" value="Chromosome"/>
</dbReference>
<dbReference type="OrthoDB" id="141240at2"/>
<evidence type="ECO:0000256" key="2">
    <source>
        <dbReference type="SAM" id="Phobius"/>
    </source>
</evidence>